<organism evidence="2 3">
    <name type="scientific">Tanacetum coccineum</name>
    <dbReference type="NCBI Taxonomy" id="301880"/>
    <lineage>
        <taxon>Eukaryota</taxon>
        <taxon>Viridiplantae</taxon>
        <taxon>Streptophyta</taxon>
        <taxon>Embryophyta</taxon>
        <taxon>Tracheophyta</taxon>
        <taxon>Spermatophyta</taxon>
        <taxon>Magnoliopsida</taxon>
        <taxon>eudicotyledons</taxon>
        <taxon>Gunneridae</taxon>
        <taxon>Pentapetalae</taxon>
        <taxon>asterids</taxon>
        <taxon>campanulids</taxon>
        <taxon>Asterales</taxon>
        <taxon>Asteraceae</taxon>
        <taxon>Asteroideae</taxon>
        <taxon>Anthemideae</taxon>
        <taxon>Anthemidinae</taxon>
        <taxon>Tanacetum</taxon>
    </lineage>
</organism>
<keyword evidence="3" id="KW-1185">Reference proteome</keyword>
<keyword evidence="2" id="KW-0695">RNA-directed DNA polymerase</keyword>
<dbReference type="InterPro" id="IPR041588">
    <property type="entry name" value="Integrase_H2C2"/>
</dbReference>
<feature type="domain" description="Integrase zinc-binding" evidence="1">
    <location>
        <begin position="9"/>
        <end position="58"/>
    </location>
</feature>
<evidence type="ECO:0000313" key="2">
    <source>
        <dbReference type="EMBL" id="GJS60790.1"/>
    </source>
</evidence>
<gene>
    <name evidence="2" type="ORF">Tco_0655574</name>
</gene>
<dbReference type="Gene3D" id="1.10.340.70">
    <property type="match status" value="1"/>
</dbReference>
<name>A0ABQ4X7G1_9ASTR</name>
<proteinExistence type="predicted"/>
<accession>A0ABQ4X7G1</accession>
<keyword evidence="2" id="KW-0808">Transferase</keyword>
<reference evidence="2" key="2">
    <citation type="submission" date="2022-01" db="EMBL/GenBank/DDBJ databases">
        <authorList>
            <person name="Yamashiro T."/>
            <person name="Shiraishi A."/>
            <person name="Satake H."/>
            <person name="Nakayama K."/>
        </authorList>
    </citation>
    <scope>NUCLEOTIDE SEQUENCE</scope>
</reference>
<sequence>MGKKLLKSLKLVHEGPTGGHHSANLTARKVFDAGFFCPTIYRDANSMIKSCDTCQRQGPVLPILVLWVSKSAGHLRAGDWDGQDESRYRDDLTLNSLLWVECEALYFAT</sequence>
<dbReference type="Pfam" id="PF17921">
    <property type="entry name" value="Integrase_H2C2"/>
    <property type="match status" value="1"/>
</dbReference>
<reference evidence="2" key="1">
    <citation type="journal article" date="2022" name="Int. J. Mol. Sci.">
        <title>Draft Genome of Tanacetum Coccineum: Genomic Comparison of Closely Related Tanacetum-Family Plants.</title>
        <authorList>
            <person name="Yamashiro T."/>
            <person name="Shiraishi A."/>
            <person name="Nakayama K."/>
            <person name="Satake H."/>
        </authorList>
    </citation>
    <scope>NUCLEOTIDE SEQUENCE</scope>
</reference>
<evidence type="ECO:0000259" key="1">
    <source>
        <dbReference type="Pfam" id="PF17921"/>
    </source>
</evidence>
<dbReference type="Proteomes" id="UP001151760">
    <property type="component" value="Unassembled WGS sequence"/>
</dbReference>
<dbReference type="EMBL" id="BQNB010009245">
    <property type="protein sequence ID" value="GJS60790.1"/>
    <property type="molecule type" value="Genomic_DNA"/>
</dbReference>
<dbReference type="GO" id="GO:0003964">
    <property type="term" value="F:RNA-directed DNA polymerase activity"/>
    <property type="evidence" value="ECO:0007669"/>
    <property type="project" value="UniProtKB-KW"/>
</dbReference>
<protein>
    <submittedName>
        <fullName evidence="2">Reverse transcriptase domain-containing protein</fullName>
    </submittedName>
</protein>
<keyword evidence="2" id="KW-0548">Nucleotidyltransferase</keyword>
<evidence type="ECO:0000313" key="3">
    <source>
        <dbReference type="Proteomes" id="UP001151760"/>
    </source>
</evidence>
<comment type="caution">
    <text evidence="2">The sequence shown here is derived from an EMBL/GenBank/DDBJ whole genome shotgun (WGS) entry which is preliminary data.</text>
</comment>